<accession>A0A5S6Q7C9</accession>
<protein>
    <submittedName>
        <fullName evidence="2">FH2 domain-containing protein</fullName>
    </submittedName>
</protein>
<keyword evidence="1" id="KW-1185">Reference proteome</keyword>
<name>A0A5S6Q7C9_TRIMR</name>
<evidence type="ECO:0000313" key="2">
    <source>
        <dbReference type="WBParaSite" id="TMUE_1000002872.1"/>
    </source>
</evidence>
<sequence length="259" mass="28892">MTPNFSFISKSGNCSFTVESVWLFLLVWQYATIAWVRKIFNGCSIWAREFTEASRATTVGPARAASLKGGAATTLCVPPMLLLPWPEPIPTEIQWRYKDELTPVKATLNIVRSWNKTEDALLAKHRKMEQALVNKLIDPELLKSVVDLKKLSIMCNTLAKFSKAKAITEHAMQMAHEPLNPKDFDRLISFKSDHNLERIVCDFLGHLDSPADVLESLVELLVPELGDAAGAKRSQEAFSGLIGRLLNSKASSQAARRKK</sequence>
<dbReference type="Proteomes" id="UP000046395">
    <property type="component" value="Unassembled WGS sequence"/>
</dbReference>
<evidence type="ECO:0000313" key="1">
    <source>
        <dbReference type="Proteomes" id="UP000046395"/>
    </source>
</evidence>
<organism evidence="1 2">
    <name type="scientific">Trichuris muris</name>
    <name type="common">Mouse whipworm</name>
    <dbReference type="NCBI Taxonomy" id="70415"/>
    <lineage>
        <taxon>Eukaryota</taxon>
        <taxon>Metazoa</taxon>
        <taxon>Ecdysozoa</taxon>
        <taxon>Nematoda</taxon>
        <taxon>Enoplea</taxon>
        <taxon>Dorylaimia</taxon>
        <taxon>Trichinellida</taxon>
        <taxon>Trichuridae</taxon>
        <taxon>Trichuris</taxon>
    </lineage>
</organism>
<dbReference type="AlphaFoldDB" id="A0A5S6Q7C9"/>
<proteinExistence type="predicted"/>
<reference evidence="2" key="1">
    <citation type="submission" date="2019-12" db="UniProtKB">
        <authorList>
            <consortium name="WormBaseParasite"/>
        </authorList>
    </citation>
    <scope>IDENTIFICATION</scope>
</reference>
<dbReference type="WBParaSite" id="TMUE_1000002872.1">
    <property type="protein sequence ID" value="TMUE_1000002872.1"/>
    <property type="gene ID" value="WBGene00292761"/>
</dbReference>